<organism evidence="1 2">
    <name type="scientific">Mycena chlorophos</name>
    <name type="common">Agaric fungus</name>
    <name type="synonym">Agaricus chlorophos</name>
    <dbReference type="NCBI Taxonomy" id="658473"/>
    <lineage>
        <taxon>Eukaryota</taxon>
        <taxon>Fungi</taxon>
        <taxon>Dikarya</taxon>
        <taxon>Basidiomycota</taxon>
        <taxon>Agaricomycotina</taxon>
        <taxon>Agaricomycetes</taxon>
        <taxon>Agaricomycetidae</taxon>
        <taxon>Agaricales</taxon>
        <taxon>Marasmiineae</taxon>
        <taxon>Mycenaceae</taxon>
        <taxon>Mycena</taxon>
    </lineage>
</organism>
<name>A0ABQ0L0J3_MYCCL</name>
<gene>
    <name evidence="1" type="ORF">MCHLO_02303</name>
</gene>
<dbReference type="Proteomes" id="UP000815677">
    <property type="component" value="Unassembled WGS sequence"/>
</dbReference>
<proteinExistence type="predicted"/>
<accession>A0ABQ0L0J3</accession>
<evidence type="ECO:0000313" key="1">
    <source>
        <dbReference type="EMBL" id="GAT44690.1"/>
    </source>
</evidence>
<keyword evidence="2" id="KW-1185">Reference proteome</keyword>
<reference evidence="1" key="1">
    <citation type="submission" date="2014-09" db="EMBL/GenBank/DDBJ databases">
        <title>Genome sequence of the luminous mushroom Mycena chlorophos for searching fungal bioluminescence genes.</title>
        <authorList>
            <person name="Tanaka Y."/>
            <person name="Kasuga D."/>
            <person name="Oba Y."/>
            <person name="Hase S."/>
            <person name="Sato K."/>
            <person name="Oba Y."/>
            <person name="Sakakibara Y."/>
        </authorList>
    </citation>
    <scope>NUCLEOTIDE SEQUENCE</scope>
</reference>
<evidence type="ECO:0000313" key="2">
    <source>
        <dbReference type="Proteomes" id="UP000815677"/>
    </source>
</evidence>
<protein>
    <submittedName>
        <fullName evidence="1">Uncharacterized protein</fullName>
    </submittedName>
</protein>
<sequence>MGRRKIYQTEEDRKAAAVQYNRKYDASPRVRATYYKRKRGRKQPVVVIDAPPPIPAIVKDAEFSLPLESPSFRRVVDGSFEPPRIFTYPPPYKPHELCAPSGQRLYATISDLEASVHAYMLETERVMDADMCSTLKEHGATVASRYFSDDIHLFTRVWKGLGRMEQESEDEHEATKAMYTLHRRWNARYIVRIHSLVALHNKDSS</sequence>
<dbReference type="EMBL" id="DF840030">
    <property type="protein sequence ID" value="GAT44690.1"/>
    <property type="molecule type" value="Genomic_DNA"/>
</dbReference>